<gene>
    <name evidence="5" type="ordered locus">HNE_2576</name>
    <name evidence="3" type="ordered locus">HNE_3248</name>
    <name evidence="4" type="ordered locus">HNE_3446</name>
</gene>
<dbReference type="Proteomes" id="UP000001959">
    <property type="component" value="Chromosome"/>
</dbReference>
<evidence type="ECO:0000313" key="4">
    <source>
        <dbReference type="EMBL" id="ABI76965.1"/>
    </source>
</evidence>
<organism evidence="4 6">
    <name type="scientific">Hyphomonas neptunium (strain ATCC 15444)</name>
    <dbReference type="NCBI Taxonomy" id="228405"/>
    <lineage>
        <taxon>Bacteria</taxon>
        <taxon>Pseudomonadati</taxon>
        <taxon>Pseudomonadota</taxon>
        <taxon>Alphaproteobacteria</taxon>
        <taxon>Hyphomonadales</taxon>
        <taxon>Hyphomonadaceae</taxon>
        <taxon>Hyphomonas</taxon>
    </lineage>
</organism>
<keyword evidence="6" id="KW-1185">Reference proteome</keyword>
<dbReference type="InterPro" id="IPR003346">
    <property type="entry name" value="Transposase_20"/>
</dbReference>
<dbReference type="KEGG" id="hne:HNE_2576"/>
<evidence type="ECO:0000313" key="5">
    <source>
        <dbReference type="EMBL" id="ABI78842.1"/>
    </source>
</evidence>
<dbReference type="EMBL" id="CP000158">
    <property type="protein sequence ID" value="ABI75482.1"/>
    <property type="molecule type" value="Genomic_DNA"/>
</dbReference>
<dbReference type="EMBL" id="CP000158">
    <property type="protein sequence ID" value="ABI76965.1"/>
    <property type="molecule type" value="Genomic_DNA"/>
</dbReference>
<reference evidence="4 6" key="1">
    <citation type="journal article" date="2006" name="J. Bacteriol.">
        <title>Comparative genomic evidence for a close relationship between the dimorphic prosthecate bacteria Hyphomonas neptunium and Caulobacter crescentus.</title>
        <authorList>
            <person name="Badger J.H."/>
            <person name="Hoover T.R."/>
            <person name="Brun Y.V."/>
            <person name="Weiner R.M."/>
            <person name="Laub M.T."/>
            <person name="Alexandre G."/>
            <person name="Mrazek J."/>
            <person name="Ren Q."/>
            <person name="Paulsen I.T."/>
            <person name="Nelson K.E."/>
            <person name="Khouri H.M."/>
            <person name="Radune D."/>
            <person name="Sosa J."/>
            <person name="Dodson R.J."/>
            <person name="Sullivan S.A."/>
            <person name="Rosovitz M.J."/>
            <person name="Madupu R."/>
            <person name="Brinkac L.M."/>
            <person name="Durkin A.S."/>
            <person name="Daugherty S.C."/>
            <person name="Kothari S.P."/>
            <person name="Giglio M.G."/>
            <person name="Zhou L."/>
            <person name="Haft D.H."/>
            <person name="Selengut J.D."/>
            <person name="Davidsen T.M."/>
            <person name="Yang Q."/>
            <person name="Zafar N."/>
            <person name="Ward N.L."/>
        </authorList>
    </citation>
    <scope>NUCLEOTIDE SEQUENCE [LARGE SCALE GENOMIC DNA]</scope>
    <source>
        <strain evidence="4 6">ATCC 15444</strain>
    </source>
</reference>
<accession>Q0BWM4</accession>
<dbReference type="PANTHER" id="PTHR33055:SF13">
    <property type="entry name" value="TRANSPOSASE"/>
    <property type="match status" value="1"/>
</dbReference>
<dbReference type="InterPro" id="IPR002525">
    <property type="entry name" value="Transp_IS110-like_N"/>
</dbReference>
<dbReference type="EMBL" id="CP000158">
    <property type="protein sequence ID" value="ABI78842.1"/>
    <property type="molecule type" value="Genomic_DNA"/>
</dbReference>
<evidence type="ECO:0000259" key="2">
    <source>
        <dbReference type="Pfam" id="PF02371"/>
    </source>
</evidence>
<sequence>MSERFVGIDVSKETLDVHVLPEGRAFAVARTPAGIDSLLAALSELGADLVVLEATGGLERVVTAALAGAQIPVVAVNPRQIRDFARATGQLAKTDAIDAAVIARFGQAIRPAPRALPDAAAQQLAELVTRRRQVIDMAVAERNRRRLVTARPALRSIDRVLKVLEAQLADIDREIGDRIHASPAWREAEDLLKSVPGVGDQTARTLIAALPELGTLGRRQIAALAGLAPFNRDSGQWRGRRSITGGRADVRSVLYMAALAGIRFNPALKACYQRLRTAGKPAKVALVAVMRKLLTILNAILRDKSPWQTQNA</sequence>
<dbReference type="Pfam" id="PF01548">
    <property type="entry name" value="DEDD_Tnp_IS110"/>
    <property type="match status" value="1"/>
</dbReference>
<dbReference type="HOGENOM" id="CLU_036902_5_1_5"/>
<dbReference type="PANTHER" id="PTHR33055">
    <property type="entry name" value="TRANSPOSASE FOR INSERTION SEQUENCE ELEMENT IS1111A"/>
    <property type="match status" value="1"/>
</dbReference>
<dbReference type="AlphaFoldDB" id="Q0BWM4"/>
<evidence type="ECO:0000313" key="3">
    <source>
        <dbReference type="EMBL" id="ABI75482.1"/>
    </source>
</evidence>
<dbReference type="RefSeq" id="WP_011647564.1">
    <property type="nucleotide sequence ID" value="NC_008358.1"/>
</dbReference>
<dbReference type="GO" id="GO:0003677">
    <property type="term" value="F:DNA binding"/>
    <property type="evidence" value="ECO:0007669"/>
    <property type="project" value="InterPro"/>
</dbReference>
<dbReference type="GO" id="GO:0004803">
    <property type="term" value="F:transposase activity"/>
    <property type="evidence" value="ECO:0007669"/>
    <property type="project" value="InterPro"/>
</dbReference>
<dbReference type="KEGG" id="hne:HNE_3248"/>
<feature type="domain" description="Transposase IS110-like N-terminal" evidence="1">
    <location>
        <begin position="6"/>
        <end position="145"/>
    </location>
</feature>
<name>Q0BWM4_HYPNA</name>
<dbReference type="eggNOG" id="COG3547">
    <property type="taxonomic scope" value="Bacteria"/>
</dbReference>
<dbReference type="NCBIfam" id="NF033542">
    <property type="entry name" value="transpos_IS110"/>
    <property type="match status" value="1"/>
</dbReference>
<evidence type="ECO:0000313" key="6">
    <source>
        <dbReference type="Proteomes" id="UP000001959"/>
    </source>
</evidence>
<dbReference type="Pfam" id="PF02371">
    <property type="entry name" value="Transposase_20"/>
    <property type="match status" value="1"/>
</dbReference>
<dbReference type="GO" id="GO:0006313">
    <property type="term" value="P:DNA transposition"/>
    <property type="evidence" value="ECO:0007669"/>
    <property type="project" value="InterPro"/>
</dbReference>
<dbReference type="InterPro" id="IPR047650">
    <property type="entry name" value="Transpos_IS110"/>
</dbReference>
<proteinExistence type="predicted"/>
<dbReference type="KEGG" id="hne:HNE_3446"/>
<evidence type="ECO:0000259" key="1">
    <source>
        <dbReference type="Pfam" id="PF01548"/>
    </source>
</evidence>
<protein>
    <submittedName>
        <fullName evidence="4">ISHne3, transposase</fullName>
    </submittedName>
</protein>
<feature type="domain" description="Transposase IS116/IS110/IS902 C-terminal" evidence="2">
    <location>
        <begin position="190"/>
        <end position="273"/>
    </location>
</feature>